<dbReference type="GO" id="GO:0004601">
    <property type="term" value="F:peroxidase activity"/>
    <property type="evidence" value="ECO:0007669"/>
    <property type="project" value="InterPro"/>
</dbReference>
<keyword evidence="4" id="KW-0560">Oxidoreductase</keyword>
<keyword evidence="3" id="KW-0223">Dioxygenase</keyword>
<feature type="region of interest" description="Disordered" evidence="7">
    <location>
        <begin position="86"/>
        <end position="125"/>
    </location>
</feature>
<dbReference type="AlphaFoldDB" id="A0AA38CMJ2"/>
<feature type="compositionally biased region" description="Basic residues" evidence="7">
    <location>
        <begin position="51"/>
        <end position="64"/>
    </location>
</feature>
<name>A0AA38CMJ2_TAXCH</name>
<evidence type="ECO:0000256" key="2">
    <source>
        <dbReference type="ARBA" id="ARBA00022821"/>
    </source>
</evidence>
<keyword evidence="9" id="KW-1185">Reference proteome</keyword>
<dbReference type="PANTHER" id="PTHR11903:SF11">
    <property type="entry name" value="ALPHA-DIOXYGENASE 1"/>
    <property type="match status" value="1"/>
</dbReference>
<dbReference type="InterPro" id="IPR019791">
    <property type="entry name" value="Haem_peroxidase_animal"/>
</dbReference>
<feature type="compositionally biased region" description="Polar residues" evidence="7">
    <location>
        <begin position="17"/>
        <end position="29"/>
    </location>
</feature>
<evidence type="ECO:0000256" key="1">
    <source>
        <dbReference type="ARBA" id="ARBA00022723"/>
    </source>
</evidence>
<keyword evidence="1 6" id="KW-0479">Metal-binding</keyword>
<gene>
    <name evidence="8" type="ORF">KI387_008760</name>
</gene>
<evidence type="ECO:0000256" key="4">
    <source>
        <dbReference type="ARBA" id="ARBA00023002"/>
    </source>
</evidence>
<dbReference type="GO" id="GO:0016702">
    <property type="term" value="F:oxidoreductase activity, acting on single donors with incorporation of molecular oxygen, incorporation of two atoms of oxygen"/>
    <property type="evidence" value="ECO:0007669"/>
    <property type="project" value="TreeGrafter"/>
</dbReference>
<dbReference type="GO" id="GO:0006631">
    <property type="term" value="P:fatty acid metabolic process"/>
    <property type="evidence" value="ECO:0007669"/>
    <property type="project" value="UniProtKB-ARBA"/>
</dbReference>
<protein>
    <submittedName>
        <fullName evidence="8">Uncharacterized protein</fullName>
    </submittedName>
</protein>
<dbReference type="InterPro" id="IPR010255">
    <property type="entry name" value="Haem_peroxidase_sf"/>
</dbReference>
<dbReference type="GO" id="GO:0006952">
    <property type="term" value="P:defense response"/>
    <property type="evidence" value="ECO:0007669"/>
    <property type="project" value="UniProtKB-KW"/>
</dbReference>
<accession>A0AA38CMJ2</accession>
<dbReference type="InterPro" id="IPR037120">
    <property type="entry name" value="Haem_peroxidase_sf_animal"/>
</dbReference>
<dbReference type="EMBL" id="JAHRHJ020000008">
    <property type="protein sequence ID" value="KAH9304356.1"/>
    <property type="molecule type" value="Genomic_DNA"/>
</dbReference>
<evidence type="ECO:0000256" key="5">
    <source>
        <dbReference type="ARBA" id="ARBA00023004"/>
    </source>
</evidence>
<dbReference type="OMA" id="MSPINKW"/>
<dbReference type="PANTHER" id="PTHR11903">
    <property type="entry name" value="PROSTAGLANDIN G/H SYNTHASE"/>
    <property type="match status" value="1"/>
</dbReference>
<dbReference type="GO" id="GO:0006979">
    <property type="term" value="P:response to oxidative stress"/>
    <property type="evidence" value="ECO:0007669"/>
    <property type="project" value="InterPro"/>
</dbReference>
<feature type="binding site" description="axial binding residue" evidence="6">
    <location>
        <position position="299"/>
    </location>
    <ligand>
        <name>heme b</name>
        <dbReference type="ChEBI" id="CHEBI:60344"/>
    </ligand>
    <ligandPart>
        <name>Fe</name>
        <dbReference type="ChEBI" id="CHEBI:18248"/>
    </ligandPart>
</feature>
<evidence type="ECO:0000256" key="6">
    <source>
        <dbReference type="PIRSR" id="PIRSR619791-2"/>
    </source>
</evidence>
<organism evidence="8 9">
    <name type="scientific">Taxus chinensis</name>
    <name type="common">Chinese yew</name>
    <name type="synonym">Taxus wallichiana var. chinensis</name>
    <dbReference type="NCBI Taxonomy" id="29808"/>
    <lineage>
        <taxon>Eukaryota</taxon>
        <taxon>Viridiplantae</taxon>
        <taxon>Streptophyta</taxon>
        <taxon>Embryophyta</taxon>
        <taxon>Tracheophyta</taxon>
        <taxon>Spermatophyta</taxon>
        <taxon>Pinopsida</taxon>
        <taxon>Pinidae</taxon>
        <taxon>Conifers II</taxon>
        <taxon>Cupressales</taxon>
        <taxon>Taxaceae</taxon>
        <taxon>Taxus</taxon>
    </lineage>
</organism>
<dbReference type="Gene3D" id="1.10.640.10">
    <property type="entry name" value="Haem peroxidase domain superfamily, animal type"/>
    <property type="match status" value="1"/>
</dbReference>
<keyword evidence="6" id="KW-0349">Heme</keyword>
<reference evidence="8 9" key="1">
    <citation type="journal article" date="2021" name="Nat. Plants">
        <title>The Taxus genome provides insights into paclitaxel biosynthesis.</title>
        <authorList>
            <person name="Xiong X."/>
            <person name="Gou J."/>
            <person name="Liao Q."/>
            <person name="Li Y."/>
            <person name="Zhou Q."/>
            <person name="Bi G."/>
            <person name="Li C."/>
            <person name="Du R."/>
            <person name="Wang X."/>
            <person name="Sun T."/>
            <person name="Guo L."/>
            <person name="Liang H."/>
            <person name="Lu P."/>
            <person name="Wu Y."/>
            <person name="Zhang Z."/>
            <person name="Ro D.K."/>
            <person name="Shang Y."/>
            <person name="Huang S."/>
            <person name="Yan J."/>
        </authorList>
    </citation>
    <scope>NUCLEOTIDE SEQUENCE [LARGE SCALE GENOMIC DNA]</scope>
    <source>
        <strain evidence="8">Ta-2019</strain>
    </source>
</reference>
<proteinExistence type="predicted"/>
<dbReference type="GO" id="GO:0046872">
    <property type="term" value="F:metal ion binding"/>
    <property type="evidence" value="ECO:0007669"/>
    <property type="project" value="UniProtKB-KW"/>
</dbReference>
<dbReference type="Proteomes" id="UP000824469">
    <property type="component" value="Unassembled WGS sequence"/>
</dbReference>
<dbReference type="PROSITE" id="PS50292">
    <property type="entry name" value="PEROXIDASE_3"/>
    <property type="match status" value="1"/>
</dbReference>
<evidence type="ECO:0000313" key="9">
    <source>
        <dbReference type="Proteomes" id="UP000824469"/>
    </source>
</evidence>
<evidence type="ECO:0000313" key="8">
    <source>
        <dbReference type="EMBL" id="KAH9304356.1"/>
    </source>
</evidence>
<dbReference type="InterPro" id="IPR050783">
    <property type="entry name" value="Oxylipin_biosynth_metab"/>
</dbReference>
<evidence type="ECO:0000256" key="3">
    <source>
        <dbReference type="ARBA" id="ARBA00022964"/>
    </source>
</evidence>
<comment type="caution">
    <text evidence="8">The sequence shown here is derived from an EMBL/GenBank/DDBJ whole genome shotgun (WGS) entry which is preliminary data.</text>
</comment>
<sequence length="553" mass="62876">MCAARRRETGLCFTRNALGNNKENPSSLLTRPDRKKTVGKPNNPPCSRGQGRQKRTRPGGTGRKRLIHACYTGLKLHLIHHVNQTVPNTHPNALKENPEEITAKKKKRDSNTSNNKSSTFHAKGMTLTEPREAGAIYGSKQSAKLIRTFKDGKLRLGKDDLLLLSDDGIPISGDVRNFWAGLSVLQALFIKEHNAICDMLKEQYLDLDDEELYRHARLVTSAIIAKIHTIDWTVELLKTDTLLAGMRANWYGLLGKWLKDMFGHTGSSILSGFVGMAKPQNHGIPFSLTEEFVSVYRMHSLMPENLLFRDIHGNPAKNKTPPMLKEVDLRKLIGTEGERTLSEIGSGAMIVSMGHQSSGALQLWNYPTWMRDLIPQDPDGQGRPDHIDLAALEIYRDRERSVSRYNEFRRNMLMIPIKKWEDLTNDKKAIQVLREVYGNDVESLDLLIGLMAEKKIAGYAISETAFFIFLLMASRRLETDRFFTSDFNEEVYTKEGLARVNSTESLKDVLNRHYPEMVEKWMNSSSAFSVWSASPEPVKFIPLYLRFPKLLWF</sequence>
<keyword evidence="5 6" id="KW-0408">Iron</keyword>
<evidence type="ECO:0000256" key="7">
    <source>
        <dbReference type="SAM" id="MobiDB-lite"/>
    </source>
</evidence>
<feature type="compositionally biased region" description="Polar residues" evidence="7">
    <location>
        <begin position="111"/>
        <end position="120"/>
    </location>
</feature>
<dbReference type="SUPFAM" id="SSF48113">
    <property type="entry name" value="Heme-dependent peroxidases"/>
    <property type="match status" value="1"/>
</dbReference>
<keyword evidence="2" id="KW-0611">Plant defense</keyword>
<feature type="region of interest" description="Disordered" evidence="7">
    <location>
        <begin position="16"/>
        <end position="64"/>
    </location>
</feature>
<dbReference type="Pfam" id="PF03098">
    <property type="entry name" value="An_peroxidase"/>
    <property type="match status" value="1"/>
</dbReference>
<dbReference type="GO" id="GO:0020037">
    <property type="term" value="F:heme binding"/>
    <property type="evidence" value="ECO:0007669"/>
    <property type="project" value="InterPro"/>
</dbReference>